<dbReference type="PANTHER" id="PTHR45586">
    <property type="entry name" value="TPR REPEAT-CONTAINING PROTEIN PA4667"/>
    <property type="match status" value="1"/>
</dbReference>
<dbReference type="STRING" id="869279.SE15_02130"/>
<dbReference type="SUPFAM" id="SSF48452">
    <property type="entry name" value="TPR-like"/>
    <property type="match status" value="4"/>
</dbReference>
<dbReference type="Gene3D" id="1.25.40.10">
    <property type="entry name" value="Tetratricopeptide repeat domain"/>
    <property type="match status" value="6"/>
</dbReference>
<reference evidence="4 5" key="1">
    <citation type="submission" date="2015-07" db="EMBL/GenBank/DDBJ databases">
        <title>Whole genome sequence of Thermanaerothrix daxensis DSM 23592.</title>
        <authorList>
            <person name="Hemp J."/>
            <person name="Ward L.M."/>
            <person name="Pace L.A."/>
            <person name="Fischer W.W."/>
        </authorList>
    </citation>
    <scope>NUCLEOTIDE SEQUENCE [LARGE SCALE GENOMIC DNA]</scope>
    <source>
        <strain evidence="4 5">GNS-1</strain>
    </source>
</reference>
<sequence>MAGNRELYQQAMNEGHSAAWDQNWELAAQHYRRALEEFPDDPQALSNLGLALFELQQFNEALSIYQRLAALQPEDPLAYEKMARIYERLGRLKDAVRLGLQAADLYLKNRDVEKTIASLMRVLSLQPENLTAHSRLALIYERLGRKAEAVEAYLAVASLLQQNNQVSKAIQTVQHALELLPGSAEATQALQALRNGTPLPKPTRPRGGTGPVRLAEILQTDTEDQDRQPLDPIAEARQQALVQLATLLFDQAEHVANPSAPSSSRRGLSALARGTGTLLPTNQADLTRLLLHLNQAIESQTHGDDTQALQELERAEKLGLVHPALSYNLGLLLAERDPARALQYLYRAAAHPDFALAAFLLIGRIAARLGNYGEAATAYLQALRLADAQTVPPPQVEGINQAYESIIEAQRNEKDPQKLQALCESIEHQIAQPNWRDLLRKARQQLQQQVSENTPPPLLAEMLLETRSARVIEALEQVRQLAARHMLYSAMEEAFRALSFAPTYLPLHIQIGDLMMQKGMTQEAVNKYRLVAQLYHLRGETSQAVNLLQRSAQMAPMELPIRHQLIELLLNQGRTDEAVQESIALADTHYHLAELDKARQTYLEALHIAQSSREYRRWALLILGKVADIDQQRLDWRQAVSTYEQMRTLQPDDRDLRGRIIELHFRLGQETAALNEIDNYIHFLISANRIDEAVQFLHDLILEHPQKKLLLRYRLAHLYRQLQQIEHAVAELDALADTYIELGETPQAIRMVREIIALNPPNKAEYELALQKLLRELPPPTSS</sequence>
<dbReference type="Proteomes" id="UP000050544">
    <property type="component" value="Unassembled WGS sequence"/>
</dbReference>
<organism evidence="4 5">
    <name type="scientific">Thermanaerothrix daxensis</name>
    <dbReference type="NCBI Taxonomy" id="869279"/>
    <lineage>
        <taxon>Bacteria</taxon>
        <taxon>Bacillati</taxon>
        <taxon>Chloroflexota</taxon>
        <taxon>Anaerolineae</taxon>
        <taxon>Anaerolineales</taxon>
        <taxon>Anaerolineaceae</taxon>
        <taxon>Thermanaerothrix</taxon>
    </lineage>
</organism>
<dbReference type="InterPro" id="IPR011990">
    <property type="entry name" value="TPR-like_helical_dom_sf"/>
</dbReference>
<keyword evidence="1" id="KW-0677">Repeat</keyword>
<evidence type="ECO:0000313" key="5">
    <source>
        <dbReference type="Proteomes" id="UP000050544"/>
    </source>
</evidence>
<protein>
    <recommendedName>
        <fullName evidence="6">Tetratricopeptide repeat protein</fullName>
    </recommendedName>
</protein>
<accession>A0A0N8GQL2</accession>
<dbReference type="PROSITE" id="PS50293">
    <property type="entry name" value="TPR_REGION"/>
    <property type="match status" value="1"/>
</dbReference>
<dbReference type="PROSITE" id="PS50005">
    <property type="entry name" value="TPR"/>
    <property type="match status" value="3"/>
</dbReference>
<dbReference type="PANTHER" id="PTHR45586:SF1">
    <property type="entry name" value="LIPOPOLYSACCHARIDE ASSEMBLY PROTEIN B"/>
    <property type="match status" value="1"/>
</dbReference>
<dbReference type="RefSeq" id="WP_054520447.1">
    <property type="nucleotide sequence ID" value="NZ_LGKO01000002.1"/>
</dbReference>
<feature type="repeat" description="TPR" evidence="3">
    <location>
        <begin position="42"/>
        <end position="75"/>
    </location>
</feature>
<evidence type="ECO:0008006" key="6">
    <source>
        <dbReference type="Google" id="ProtNLM"/>
    </source>
</evidence>
<evidence type="ECO:0000313" key="4">
    <source>
        <dbReference type="EMBL" id="KPL84010.1"/>
    </source>
</evidence>
<dbReference type="SMART" id="SM00028">
    <property type="entry name" value="TPR"/>
    <property type="match status" value="8"/>
</dbReference>
<feature type="repeat" description="TPR" evidence="3">
    <location>
        <begin position="729"/>
        <end position="762"/>
    </location>
</feature>
<dbReference type="EMBL" id="LGKO01000002">
    <property type="protein sequence ID" value="KPL84010.1"/>
    <property type="molecule type" value="Genomic_DNA"/>
</dbReference>
<dbReference type="Pfam" id="PF13432">
    <property type="entry name" value="TPR_16"/>
    <property type="match status" value="1"/>
</dbReference>
<feature type="repeat" description="TPR" evidence="3">
    <location>
        <begin position="150"/>
        <end position="183"/>
    </location>
</feature>
<dbReference type="InterPro" id="IPR019734">
    <property type="entry name" value="TPR_rpt"/>
</dbReference>
<dbReference type="AlphaFoldDB" id="A0A0N8GQL2"/>
<comment type="caution">
    <text evidence="4">The sequence shown here is derived from an EMBL/GenBank/DDBJ whole genome shotgun (WGS) entry which is preliminary data.</text>
</comment>
<dbReference type="Pfam" id="PF13181">
    <property type="entry name" value="TPR_8"/>
    <property type="match status" value="1"/>
</dbReference>
<evidence type="ECO:0000256" key="3">
    <source>
        <dbReference type="PROSITE-ProRule" id="PRU00339"/>
    </source>
</evidence>
<evidence type="ECO:0000256" key="1">
    <source>
        <dbReference type="ARBA" id="ARBA00022737"/>
    </source>
</evidence>
<evidence type="ECO:0000256" key="2">
    <source>
        <dbReference type="ARBA" id="ARBA00022803"/>
    </source>
</evidence>
<keyword evidence="2 3" id="KW-0802">TPR repeat</keyword>
<dbReference type="OrthoDB" id="2082605at2"/>
<name>A0A0N8GQL2_9CHLR</name>
<proteinExistence type="predicted"/>
<dbReference type="InterPro" id="IPR051012">
    <property type="entry name" value="CellSynth/LPSAsmb/PSIAsmb"/>
</dbReference>
<dbReference type="Pfam" id="PF14559">
    <property type="entry name" value="TPR_19"/>
    <property type="match status" value="1"/>
</dbReference>
<gene>
    <name evidence="4" type="ORF">SE15_02130</name>
</gene>
<keyword evidence="5" id="KW-1185">Reference proteome</keyword>